<comment type="caution">
    <text evidence="1">The sequence shown here is derived from an EMBL/GenBank/DDBJ whole genome shotgun (WGS) entry which is preliminary data.</text>
</comment>
<protein>
    <submittedName>
        <fullName evidence="1">Acyl-CoA synthetase</fullName>
    </submittedName>
</protein>
<evidence type="ECO:0000313" key="1">
    <source>
        <dbReference type="EMBL" id="NEE18713.1"/>
    </source>
</evidence>
<feature type="non-terminal residue" evidence="1">
    <location>
        <position position="64"/>
    </location>
</feature>
<reference evidence="1" key="1">
    <citation type="submission" date="2020-01" db="EMBL/GenBank/DDBJ databases">
        <title>Insect and environment-associated Actinomycetes.</title>
        <authorList>
            <person name="Currrie C."/>
            <person name="Chevrette M."/>
            <person name="Carlson C."/>
            <person name="Stubbendieck R."/>
            <person name="Wendt-Pienkowski E."/>
        </authorList>
    </citation>
    <scope>NUCLEOTIDE SEQUENCE</scope>
    <source>
        <strain evidence="1">SID7499</strain>
    </source>
</reference>
<proteinExistence type="predicted"/>
<name>A0A6G3XM11_9ACTN</name>
<accession>A0A6G3XM11</accession>
<organism evidence="1">
    <name type="scientific">Streptomyces sp. SID7499</name>
    <dbReference type="NCBI Taxonomy" id="2706086"/>
    <lineage>
        <taxon>Bacteria</taxon>
        <taxon>Bacillati</taxon>
        <taxon>Actinomycetota</taxon>
        <taxon>Actinomycetes</taxon>
        <taxon>Kitasatosporales</taxon>
        <taxon>Streptomycetaceae</taxon>
        <taxon>Streptomyces</taxon>
    </lineage>
</organism>
<gene>
    <name evidence="1" type="ORF">G3M58_71100</name>
</gene>
<dbReference type="AlphaFoldDB" id="A0A6G3XM11"/>
<dbReference type="EMBL" id="JAAGMN010007536">
    <property type="protein sequence ID" value="NEE18713.1"/>
    <property type="molecule type" value="Genomic_DNA"/>
</dbReference>
<sequence length="64" mass="6838">MRSTGAVAELVRRQWGDHRPALKHGPTVLSHHQVVEGAAARAAPLADLLPRGGEPHLGMLLDDT</sequence>